<dbReference type="InterPro" id="IPR014922">
    <property type="entry name" value="YdhG-like"/>
</dbReference>
<protein>
    <submittedName>
        <fullName evidence="3">DUF1801 domain-containing protein</fullName>
    </submittedName>
</protein>
<dbReference type="EMBL" id="NPEF02000021">
    <property type="protein sequence ID" value="MDV6237228.1"/>
    <property type="molecule type" value="Genomic_DNA"/>
</dbReference>
<feature type="region of interest" description="Disordered" evidence="1">
    <location>
        <begin position="119"/>
        <end position="145"/>
    </location>
</feature>
<comment type="caution">
    <text evidence="4">The sequence shown here is derived from an EMBL/GenBank/DDBJ whole genome shotgun (WGS) entry which is preliminary data.</text>
</comment>
<name>A0A2N0BB80_9LEPT</name>
<accession>A0A2N0BGT1</accession>
<reference evidence="4" key="1">
    <citation type="submission" date="2017-07" db="EMBL/GenBank/DDBJ databases">
        <title>Leptospira spp. isolated from tropical soils.</title>
        <authorList>
            <person name="Thibeaux R."/>
            <person name="Iraola G."/>
            <person name="Ferres I."/>
            <person name="Bierque E."/>
            <person name="Girault D."/>
            <person name="Soupe-Gilbert M.-E."/>
            <person name="Picardeau M."/>
            <person name="Goarant C."/>
        </authorList>
    </citation>
    <scope>NUCLEOTIDE SEQUENCE [LARGE SCALE GENOMIC DNA]</scope>
    <source>
        <strain evidence="4">ATI7-C-A5</strain>
    </source>
</reference>
<dbReference type="EMBL" id="NPEF01000043">
    <property type="protein sequence ID" value="PJZ93800.1"/>
    <property type="molecule type" value="Genomic_DNA"/>
</dbReference>
<dbReference type="RefSeq" id="WP_100748144.1">
    <property type="nucleotide sequence ID" value="NZ_NPEF02000021.1"/>
</dbReference>
<reference evidence="3 5" key="2">
    <citation type="journal article" date="2018" name="Microb. Genom.">
        <title>Deciphering the unexplored Leptospira diversity from soils uncovers genomic evolution to virulence.</title>
        <authorList>
            <person name="Thibeaux R."/>
            <person name="Iraola G."/>
            <person name="Ferres I."/>
            <person name="Bierque E."/>
            <person name="Girault D."/>
            <person name="Soupe-Gilbert M.E."/>
            <person name="Picardeau M."/>
            <person name="Goarant C."/>
        </authorList>
    </citation>
    <scope>NUCLEOTIDE SEQUENCE [LARGE SCALE GENOMIC DNA]</scope>
    <source>
        <strain evidence="3 5">ATI7-C-A5</strain>
    </source>
</reference>
<dbReference type="AlphaFoldDB" id="A0A2N0BB80"/>
<evidence type="ECO:0000313" key="5">
    <source>
        <dbReference type="Proteomes" id="UP000232122"/>
    </source>
</evidence>
<evidence type="ECO:0000259" key="2">
    <source>
        <dbReference type="Pfam" id="PF08818"/>
    </source>
</evidence>
<dbReference type="Gene3D" id="3.90.1150.200">
    <property type="match status" value="1"/>
</dbReference>
<feature type="domain" description="YdhG-like" evidence="2">
    <location>
        <begin position="16"/>
        <end position="109"/>
    </location>
</feature>
<dbReference type="SUPFAM" id="SSF159888">
    <property type="entry name" value="YdhG-like"/>
    <property type="match status" value="1"/>
</dbReference>
<sequence length="145" mass="16772">MSSEIHNYIDSQTETRKERLLALRSWIVDTFPEIQEFMKQGMPTYQLGKNWISIAAQKDRISIYLCDSRHLQNVKKKFPNLISGKTCLNIRDRDRFPLKEIQTSIKAALKSKTSILNGRSVSTRSGDKIRSASTTALRQNTRRKK</sequence>
<organism evidence="4">
    <name type="scientific">Leptospira ellisii</name>
    <dbReference type="NCBI Taxonomy" id="2023197"/>
    <lineage>
        <taxon>Bacteria</taxon>
        <taxon>Pseudomonadati</taxon>
        <taxon>Spirochaetota</taxon>
        <taxon>Spirochaetia</taxon>
        <taxon>Leptospirales</taxon>
        <taxon>Leptospiraceae</taxon>
        <taxon>Leptospira</taxon>
    </lineage>
</organism>
<proteinExistence type="predicted"/>
<dbReference type="Pfam" id="PF08818">
    <property type="entry name" value="DUF1801"/>
    <property type="match status" value="1"/>
</dbReference>
<gene>
    <name evidence="3" type="ORF">CH379_016470</name>
    <name evidence="4" type="ORF">CH379_05940</name>
</gene>
<dbReference type="OrthoDB" id="345128at2"/>
<evidence type="ECO:0000313" key="4">
    <source>
        <dbReference type="EMBL" id="PJZ93800.1"/>
    </source>
</evidence>
<evidence type="ECO:0000313" key="3">
    <source>
        <dbReference type="EMBL" id="MDV6237228.1"/>
    </source>
</evidence>
<accession>A0A2N0BB80</accession>
<dbReference type="Proteomes" id="UP000232122">
    <property type="component" value="Unassembled WGS sequence"/>
</dbReference>
<evidence type="ECO:0000256" key="1">
    <source>
        <dbReference type="SAM" id="MobiDB-lite"/>
    </source>
</evidence>
<reference evidence="3" key="3">
    <citation type="submission" date="2023-10" db="EMBL/GenBank/DDBJ databases">
        <authorList>
            <person name="Picardeau M."/>
            <person name="Thibeaux R."/>
        </authorList>
    </citation>
    <scope>NUCLEOTIDE SEQUENCE</scope>
    <source>
        <strain evidence="3">ATI7-C-A5</strain>
    </source>
</reference>
<keyword evidence="5" id="KW-1185">Reference proteome</keyword>